<dbReference type="Proteomes" id="UP000332933">
    <property type="component" value="Unassembled WGS sequence"/>
</dbReference>
<keyword evidence="1" id="KW-1133">Transmembrane helix</keyword>
<keyword evidence="1" id="KW-0812">Transmembrane</keyword>
<accession>A0A485KCE5</accession>
<evidence type="ECO:0000256" key="1">
    <source>
        <dbReference type="SAM" id="Phobius"/>
    </source>
</evidence>
<proteinExistence type="predicted"/>
<sequence>MRALARNEYLSSSPIFDMEGSAGFAHGALTKTRLGDMALVSCGISTNANYFCAVVFLVGYFLVLAGLTTLAYKCVHYRAPFPSDTNEAKDEPNDTMSLVMDNPTLNKLSFAPVSLSFRGLSGS</sequence>
<organism evidence="3 4">
    <name type="scientific">Aphanomyces stellatus</name>
    <dbReference type="NCBI Taxonomy" id="120398"/>
    <lineage>
        <taxon>Eukaryota</taxon>
        <taxon>Sar</taxon>
        <taxon>Stramenopiles</taxon>
        <taxon>Oomycota</taxon>
        <taxon>Saprolegniomycetes</taxon>
        <taxon>Saprolegniales</taxon>
        <taxon>Verrucalvaceae</taxon>
        <taxon>Aphanomyces</taxon>
    </lineage>
</organism>
<feature type="transmembrane region" description="Helical" evidence="1">
    <location>
        <begin position="48"/>
        <end position="72"/>
    </location>
</feature>
<dbReference type="EMBL" id="CAADRA010000361">
    <property type="protein sequence ID" value="VFT79894.1"/>
    <property type="molecule type" value="Genomic_DNA"/>
</dbReference>
<dbReference type="EMBL" id="VJMH01000361">
    <property type="protein sequence ID" value="KAF0716721.1"/>
    <property type="molecule type" value="Genomic_DNA"/>
</dbReference>
<name>A0A485KCE5_9STRA</name>
<gene>
    <name evidence="3" type="primary">Aste57867_2701</name>
    <name evidence="2" type="ORF">As57867_002694</name>
    <name evidence="3" type="ORF">ASTE57867_2701</name>
</gene>
<protein>
    <submittedName>
        <fullName evidence="3">Aste57867_2701 protein</fullName>
    </submittedName>
</protein>
<reference evidence="2" key="2">
    <citation type="submission" date="2019-06" db="EMBL/GenBank/DDBJ databases">
        <title>Genomics analysis of Aphanomyces spp. identifies a new class of oomycete effector associated with host adaptation.</title>
        <authorList>
            <person name="Gaulin E."/>
        </authorList>
    </citation>
    <scope>NUCLEOTIDE SEQUENCE</scope>
    <source>
        <strain evidence="2">CBS 578.67</strain>
    </source>
</reference>
<keyword evidence="4" id="KW-1185">Reference proteome</keyword>
<evidence type="ECO:0000313" key="2">
    <source>
        <dbReference type="EMBL" id="KAF0716721.1"/>
    </source>
</evidence>
<reference evidence="3 4" key="1">
    <citation type="submission" date="2019-03" db="EMBL/GenBank/DDBJ databases">
        <authorList>
            <person name="Gaulin E."/>
            <person name="Dumas B."/>
        </authorList>
    </citation>
    <scope>NUCLEOTIDE SEQUENCE [LARGE SCALE GENOMIC DNA]</scope>
    <source>
        <strain evidence="3">CBS 568.67</strain>
    </source>
</reference>
<evidence type="ECO:0000313" key="4">
    <source>
        <dbReference type="Proteomes" id="UP000332933"/>
    </source>
</evidence>
<evidence type="ECO:0000313" key="3">
    <source>
        <dbReference type="EMBL" id="VFT79894.1"/>
    </source>
</evidence>
<keyword evidence="1" id="KW-0472">Membrane</keyword>
<dbReference type="AlphaFoldDB" id="A0A485KCE5"/>